<evidence type="ECO:0000256" key="2">
    <source>
        <dbReference type="ARBA" id="ARBA00006803"/>
    </source>
</evidence>
<evidence type="ECO:0000313" key="7">
    <source>
        <dbReference type="EMBL" id="CAI5452701.1"/>
    </source>
</evidence>
<dbReference type="GO" id="GO:0007606">
    <property type="term" value="P:sensory perception of chemical stimulus"/>
    <property type="evidence" value="ECO:0007669"/>
    <property type="project" value="InterPro"/>
</dbReference>
<evidence type="ECO:0000256" key="1">
    <source>
        <dbReference type="ARBA" id="ARBA00004141"/>
    </source>
</evidence>
<keyword evidence="4 6" id="KW-1133">Transmembrane helix</keyword>
<gene>
    <name evidence="7" type="ORF">CAMP_LOCUS15338</name>
</gene>
<dbReference type="InterPro" id="IPR004151">
    <property type="entry name" value="7TM_GPCR_serpentine_rcpt_Sre"/>
</dbReference>
<feature type="transmembrane region" description="Helical" evidence="6">
    <location>
        <begin position="88"/>
        <end position="106"/>
    </location>
</feature>
<evidence type="ECO:0000256" key="6">
    <source>
        <dbReference type="SAM" id="Phobius"/>
    </source>
</evidence>
<comment type="caution">
    <text evidence="7">The sequence shown here is derived from an EMBL/GenBank/DDBJ whole genome shotgun (WGS) entry which is preliminary data.</text>
</comment>
<dbReference type="PANTHER" id="PTHR47518">
    <property type="entry name" value="SERPENTINE RECEPTOR CLASS EPSILON-13-RELATED"/>
    <property type="match status" value="1"/>
</dbReference>
<feature type="transmembrane region" description="Helical" evidence="6">
    <location>
        <begin position="126"/>
        <end position="145"/>
    </location>
</feature>
<evidence type="ECO:0000256" key="4">
    <source>
        <dbReference type="ARBA" id="ARBA00022989"/>
    </source>
</evidence>
<dbReference type="GO" id="GO:0016020">
    <property type="term" value="C:membrane"/>
    <property type="evidence" value="ECO:0007669"/>
    <property type="project" value="UniProtKB-SubCell"/>
</dbReference>
<dbReference type="EMBL" id="CANHGI010000005">
    <property type="protein sequence ID" value="CAI5452701.1"/>
    <property type="molecule type" value="Genomic_DNA"/>
</dbReference>
<comment type="similarity">
    <text evidence="2">Belongs to the nematode receptor-like protein sre family.</text>
</comment>
<dbReference type="Proteomes" id="UP001152747">
    <property type="component" value="Unassembled WGS sequence"/>
</dbReference>
<feature type="transmembrane region" description="Helical" evidence="6">
    <location>
        <begin position="151"/>
        <end position="172"/>
    </location>
</feature>
<keyword evidence="5 6" id="KW-0472">Membrane</keyword>
<feature type="transmembrane region" description="Helical" evidence="6">
    <location>
        <begin position="208"/>
        <end position="226"/>
    </location>
</feature>
<protein>
    <submittedName>
        <fullName evidence="7">Uncharacterized protein</fullName>
    </submittedName>
</protein>
<organism evidence="7 8">
    <name type="scientific">Caenorhabditis angaria</name>
    <dbReference type="NCBI Taxonomy" id="860376"/>
    <lineage>
        <taxon>Eukaryota</taxon>
        <taxon>Metazoa</taxon>
        <taxon>Ecdysozoa</taxon>
        <taxon>Nematoda</taxon>
        <taxon>Chromadorea</taxon>
        <taxon>Rhabditida</taxon>
        <taxon>Rhabditina</taxon>
        <taxon>Rhabditomorpha</taxon>
        <taxon>Rhabditoidea</taxon>
        <taxon>Rhabditidae</taxon>
        <taxon>Peloderinae</taxon>
        <taxon>Caenorhabditis</taxon>
    </lineage>
</organism>
<feature type="transmembrane region" description="Helical" evidence="6">
    <location>
        <begin position="238"/>
        <end position="259"/>
    </location>
</feature>
<proteinExistence type="inferred from homology"/>
<dbReference type="AlphaFoldDB" id="A0A9P1IXV2"/>
<keyword evidence="8" id="KW-1185">Reference proteome</keyword>
<dbReference type="InterPro" id="IPR052854">
    <property type="entry name" value="Serpentine_rcpt_epsilon"/>
</dbReference>
<dbReference type="PANTHER" id="PTHR47518:SF11">
    <property type="entry name" value="SERPENTINE RECEPTOR, CLASS E (EPSILON)-RELATED"/>
    <property type="match status" value="1"/>
</dbReference>
<keyword evidence="3 6" id="KW-0812">Transmembrane</keyword>
<feature type="transmembrane region" description="Helical" evidence="6">
    <location>
        <begin position="22"/>
        <end position="44"/>
    </location>
</feature>
<feature type="transmembrane region" description="Helical" evidence="6">
    <location>
        <begin position="65"/>
        <end position="82"/>
    </location>
</feature>
<evidence type="ECO:0000256" key="3">
    <source>
        <dbReference type="ARBA" id="ARBA00022692"/>
    </source>
</evidence>
<sequence>MLGYFNRTDAEIRGSWKYYKPLFVLEALLILLSTFYILFWVYVINTSRSCHRNIRLLHSVFYGQYLVQTVFWVVQPISILLGLVDGNIVRIVGLMYAFYTLPGLVIERSFATWMIRDYENDPYPKVGNLIVFVQAIVALAFGSHFNIASNTIPHTVLAIIMNIIAVLLNFYIAHINKQYYYSECTTYSLSQRFQIAENLRTSLMFNRIVYSISFFNLVVNTCFILDNYNIPIKYKNLTSVMCDYSILCYGFIVPIVTALQQESWMKRINVLMSRFVSRRIAPLTNSFGHNIERKNVYKETTIYFDMLNSQWK</sequence>
<reference evidence="7" key="1">
    <citation type="submission" date="2022-11" db="EMBL/GenBank/DDBJ databases">
        <authorList>
            <person name="Kikuchi T."/>
        </authorList>
    </citation>
    <scope>NUCLEOTIDE SEQUENCE</scope>
    <source>
        <strain evidence="7">PS1010</strain>
    </source>
</reference>
<comment type="subcellular location">
    <subcellularLocation>
        <location evidence="1">Membrane</location>
        <topology evidence="1">Multi-pass membrane protein</topology>
    </subcellularLocation>
</comment>
<dbReference type="Pfam" id="PF03125">
    <property type="entry name" value="Sre"/>
    <property type="match status" value="1"/>
</dbReference>
<accession>A0A9P1IXV2</accession>
<name>A0A9P1IXV2_9PELO</name>
<dbReference type="OrthoDB" id="5819751at2759"/>
<evidence type="ECO:0000256" key="5">
    <source>
        <dbReference type="ARBA" id="ARBA00023136"/>
    </source>
</evidence>
<evidence type="ECO:0000313" key="8">
    <source>
        <dbReference type="Proteomes" id="UP001152747"/>
    </source>
</evidence>